<keyword evidence="12 15" id="KW-0503">Monooxygenase</keyword>
<evidence type="ECO:0000256" key="1">
    <source>
        <dbReference type="ARBA" id="ARBA00001971"/>
    </source>
</evidence>
<feature type="non-terminal residue" evidence="16">
    <location>
        <position position="1"/>
    </location>
</feature>
<keyword evidence="11 14" id="KW-0408">Iron</keyword>
<dbReference type="InterPro" id="IPR002401">
    <property type="entry name" value="Cyt_P450_E_grp-I"/>
</dbReference>
<reference evidence="16" key="1">
    <citation type="submission" date="2020-11" db="EMBL/GenBank/DDBJ databases">
        <authorList>
            <person name="Tran Van P."/>
        </authorList>
    </citation>
    <scope>NUCLEOTIDE SEQUENCE</scope>
</reference>
<dbReference type="EMBL" id="OC875019">
    <property type="protein sequence ID" value="CAD7638126.1"/>
    <property type="molecule type" value="Genomic_DNA"/>
</dbReference>
<keyword evidence="6 14" id="KW-0349">Heme</keyword>
<dbReference type="GO" id="GO:0005789">
    <property type="term" value="C:endoplasmic reticulum membrane"/>
    <property type="evidence" value="ECO:0007669"/>
    <property type="project" value="UniProtKB-SubCell"/>
</dbReference>
<evidence type="ECO:0000256" key="8">
    <source>
        <dbReference type="ARBA" id="ARBA00022824"/>
    </source>
</evidence>
<dbReference type="PRINTS" id="PR00463">
    <property type="entry name" value="EP450I"/>
</dbReference>
<dbReference type="SUPFAM" id="SSF48264">
    <property type="entry name" value="Cytochrome P450"/>
    <property type="match status" value="1"/>
</dbReference>
<evidence type="ECO:0000313" key="16">
    <source>
        <dbReference type="EMBL" id="CAD7638126.1"/>
    </source>
</evidence>
<comment type="function">
    <text evidence="2">May be involved in the metabolism of insect hormones and in the breakdown of synthetic insecticides.</text>
</comment>
<evidence type="ECO:0000256" key="2">
    <source>
        <dbReference type="ARBA" id="ARBA00003690"/>
    </source>
</evidence>
<dbReference type="GO" id="GO:0020037">
    <property type="term" value="F:heme binding"/>
    <property type="evidence" value="ECO:0007669"/>
    <property type="project" value="InterPro"/>
</dbReference>
<dbReference type="PROSITE" id="PS00086">
    <property type="entry name" value="CYTOCHROME_P450"/>
    <property type="match status" value="1"/>
</dbReference>
<evidence type="ECO:0000256" key="11">
    <source>
        <dbReference type="ARBA" id="ARBA00023004"/>
    </source>
</evidence>
<dbReference type="Gene3D" id="1.10.630.10">
    <property type="entry name" value="Cytochrome P450"/>
    <property type="match status" value="1"/>
</dbReference>
<dbReference type="Proteomes" id="UP000759131">
    <property type="component" value="Unassembled WGS sequence"/>
</dbReference>
<comment type="subcellular location">
    <subcellularLocation>
        <location evidence="4">Endoplasmic reticulum membrane</location>
        <topology evidence="4">Peripheral membrane protein</topology>
    </subcellularLocation>
    <subcellularLocation>
        <location evidence="3">Microsome membrane</location>
        <topology evidence="3">Peripheral membrane protein</topology>
    </subcellularLocation>
</comment>
<dbReference type="PANTHER" id="PTHR24289:SF20">
    <property type="entry name" value="STEROID 17-ALPHA-HYDROXYLASE_17,20 LYASE"/>
    <property type="match status" value="1"/>
</dbReference>
<keyword evidence="7 14" id="KW-0479">Metal-binding</keyword>
<keyword evidence="9" id="KW-0492">Microsome</keyword>
<evidence type="ECO:0000256" key="4">
    <source>
        <dbReference type="ARBA" id="ARBA00004406"/>
    </source>
</evidence>
<dbReference type="GO" id="GO:0042448">
    <property type="term" value="P:progesterone metabolic process"/>
    <property type="evidence" value="ECO:0007669"/>
    <property type="project" value="TreeGrafter"/>
</dbReference>
<name>A0A7R9LAL5_9ACAR</name>
<keyword evidence="17" id="KW-1185">Reference proteome</keyword>
<evidence type="ECO:0000256" key="10">
    <source>
        <dbReference type="ARBA" id="ARBA00023002"/>
    </source>
</evidence>
<evidence type="ECO:0000256" key="15">
    <source>
        <dbReference type="RuleBase" id="RU000461"/>
    </source>
</evidence>
<evidence type="ECO:0008006" key="18">
    <source>
        <dbReference type="Google" id="ProtNLM"/>
    </source>
</evidence>
<dbReference type="OrthoDB" id="6476904at2759"/>
<proteinExistence type="inferred from homology"/>
<dbReference type="GO" id="GO:0042446">
    <property type="term" value="P:hormone biosynthetic process"/>
    <property type="evidence" value="ECO:0007669"/>
    <property type="project" value="TreeGrafter"/>
</dbReference>
<evidence type="ECO:0000313" key="17">
    <source>
        <dbReference type="Proteomes" id="UP000759131"/>
    </source>
</evidence>
<sequence>LKGTKHHPLVAINEMSKKYGPVYTFWLGNNPTVFIHDLDLAKKAFNTSAFAGRPQIPFIKMFCNSRGTDVLFADYGKSWRCLRNITHSAVRKYATEDRFASVTCELVDDIVGLMLDREGVGQPFSPVNYIQLTLYNIICYSVFGKKYTFNDPEFLRLESITKTMFDFGNRGLIIQFIPISGLLFVPELRQMYKIFRQYKHYMIGQFKRHEKTYEEGLIRDFTDALIAARNEARSQGKESAAYLSNYSLICSLWDLLFAGVDTTQITVQWMLLLMCKYPDVQRKLRQEVEDVIGVREPQPRDINDCHYINAFISETLRFRPVLPFGVPHKTTQKIELDELTLPANTLVVVHQHHIMNDPKLWSKPEVFLPERFLSDNHQYLRVRPPAFIPFSIGQRRCLGEKLALNNLFLIIVRFIQSTSGYDISLPKDVSADDVDLEPNPDTAIQFQYPKPYKIVLNKV</sequence>
<evidence type="ECO:0000256" key="12">
    <source>
        <dbReference type="ARBA" id="ARBA00023033"/>
    </source>
</evidence>
<comment type="cofactor">
    <cofactor evidence="1 14">
        <name>heme</name>
        <dbReference type="ChEBI" id="CHEBI:30413"/>
    </cofactor>
</comment>
<evidence type="ECO:0000256" key="14">
    <source>
        <dbReference type="PIRSR" id="PIRSR602401-1"/>
    </source>
</evidence>
<dbReference type="PRINTS" id="PR00385">
    <property type="entry name" value="P450"/>
</dbReference>
<protein>
    <recommendedName>
        <fullName evidence="18">Cytochrome P450</fullName>
    </recommendedName>
</protein>
<keyword evidence="10 15" id="KW-0560">Oxidoreductase</keyword>
<evidence type="ECO:0000256" key="9">
    <source>
        <dbReference type="ARBA" id="ARBA00022848"/>
    </source>
</evidence>
<dbReference type="PANTHER" id="PTHR24289">
    <property type="entry name" value="STEROID 17-ALPHA-HYDROXYLASE/17,20 LYASE"/>
    <property type="match status" value="1"/>
</dbReference>
<dbReference type="GO" id="GO:0004508">
    <property type="term" value="F:steroid 17-alpha-monooxygenase activity"/>
    <property type="evidence" value="ECO:0007669"/>
    <property type="project" value="TreeGrafter"/>
</dbReference>
<evidence type="ECO:0000256" key="3">
    <source>
        <dbReference type="ARBA" id="ARBA00004174"/>
    </source>
</evidence>
<dbReference type="FunFam" id="1.10.630.10:FF:000238">
    <property type="entry name" value="Cytochrome P450 2A6"/>
    <property type="match status" value="1"/>
</dbReference>
<keyword evidence="8" id="KW-0256">Endoplasmic reticulum</keyword>
<dbReference type="InterPro" id="IPR001128">
    <property type="entry name" value="Cyt_P450"/>
</dbReference>
<comment type="similarity">
    <text evidence="5 15">Belongs to the cytochrome P450 family.</text>
</comment>
<feature type="binding site" description="axial binding residue" evidence="14">
    <location>
        <position position="397"/>
    </location>
    <ligand>
        <name>heme</name>
        <dbReference type="ChEBI" id="CHEBI:30413"/>
    </ligand>
    <ligandPart>
        <name>Fe</name>
        <dbReference type="ChEBI" id="CHEBI:18248"/>
    </ligandPart>
</feature>
<dbReference type="EMBL" id="CAJPIZ010020444">
    <property type="protein sequence ID" value="CAG2117293.1"/>
    <property type="molecule type" value="Genomic_DNA"/>
</dbReference>
<gene>
    <name evidence="16" type="ORF">OSB1V03_LOCUS17246</name>
</gene>
<accession>A0A7R9LAL5</accession>
<dbReference type="InterPro" id="IPR036396">
    <property type="entry name" value="Cyt_P450_sf"/>
</dbReference>
<evidence type="ECO:0000256" key="6">
    <source>
        <dbReference type="ARBA" id="ARBA00022617"/>
    </source>
</evidence>
<evidence type="ECO:0000256" key="13">
    <source>
        <dbReference type="ARBA" id="ARBA00023136"/>
    </source>
</evidence>
<dbReference type="GO" id="GO:0005506">
    <property type="term" value="F:iron ion binding"/>
    <property type="evidence" value="ECO:0007669"/>
    <property type="project" value="InterPro"/>
</dbReference>
<evidence type="ECO:0000256" key="5">
    <source>
        <dbReference type="ARBA" id="ARBA00010617"/>
    </source>
</evidence>
<dbReference type="Pfam" id="PF00067">
    <property type="entry name" value="p450"/>
    <property type="match status" value="1"/>
</dbReference>
<organism evidence="16">
    <name type="scientific">Medioppia subpectinata</name>
    <dbReference type="NCBI Taxonomy" id="1979941"/>
    <lineage>
        <taxon>Eukaryota</taxon>
        <taxon>Metazoa</taxon>
        <taxon>Ecdysozoa</taxon>
        <taxon>Arthropoda</taxon>
        <taxon>Chelicerata</taxon>
        <taxon>Arachnida</taxon>
        <taxon>Acari</taxon>
        <taxon>Acariformes</taxon>
        <taxon>Sarcoptiformes</taxon>
        <taxon>Oribatida</taxon>
        <taxon>Brachypylina</taxon>
        <taxon>Oppioidea</taxon>
        <taxon>Oppiidae</taxon>
        <taxon>Medioppia</taxon>
    </lineage>
</organism>
<evidence type="ECO:0000256" key="7">
    <source>
        <dbReference type="ARBA" id="ARBA00022723"/>
    </source>
</evidence>
<dbReference type="InterPro" id="IPR017972">
    <property type="entry name" value="Cyt_P450_CS"/>
</dbReference>
<keyword evidence="13" id="KW-0472">Membrane</keyword>
<dbReference type="AlphaFoldDB" id="A0A7R9LAL5"/>